<dbReference type="GO" id="GO:0000055">
    <property type="term" value="P:ribosomal large subunit export from nucleus"/>
    <property type="evidence" value="ECO:0007669"/>
    <property type="project" value="TreeGrafter"/>
</dbReference>
<feature type="domain" description="AAA+ ATPase" evidence="10">
    <location>
        <begin position="981"/>
        <end position="1217"/>
    </location>
</feature>
<evidence type="ECO:0000256" key="8">
    <source>
        <dbReference type="ARBA" id="ARBA00023242"/>
    </source>
</evidence>
<evidence type="ECO:0000259" key="10">
    <source>
        <dbReference type="SMART" id="SM00382"/>
    </source>
</evidence>
<dbReference type="GO" id="GO:0005524">
    <property type="term" value="F:ATP binding"/>
    <property type="evidence" value="ECO:0007669"/>
    <property type="project" value="UniProtKB-KW"/>
</dbReference>
<comment type="similarity">
    <text evidence="3">Belongs to the midasin family.</text>
</comment>
<dbReference type="Pfam" id="PF17865">
    <property type="entry name" value="AAA_lid_5"/>
    <property type="match status" value="1"/>
</dbReference>
<protein>
    <recommendedName>
        <fullName evidence="4">Midasin</fullName>
    </recommendedName>
    <alternativeName>
        <fullName evidence="9">MIDAS-containing protein</fullName>
    </alternativeName>
</protein>
<evidence type="ECO:0000256" key="9">
    <source>
        <dbReference type="ARBA" id="ARBA00077000"/>
    </source>
</evidence>
<dbReference type="FunFam" id="3.40.50.300:FF:000142">
    <property type="entry name" value="Midasin"/>
    <property type="match status" value="1"/>
</dbReference>
<feature type="domain" description="AAA+ ATPase" evidence="10">
    <location>
        <begin position="1399"/>
        <end position="1551"/>
    </location>
</feature>
<name>A0A835LNU2_9MAGN</name>
<dbReference type="EMBL" id="JADFTS010000006">
    <property type="protein sequence ID" value="KAF9601885.1"/>
    <property type="molecule type" value="Genomic_DNA"/>
</dbReference>
<dbReference type="CDD" id="cd00009">
    <property type="entry name" value="AAA"/>
    <property type="match status" value="2"/>
</dbReference>
<dbReference type="InterPro" id="IPR027417">
    <property type="entry name" value="P-loop_NTPase"/>
</dbReference>
<keyword evidence="8" id="KW-0539">Nucleus</keyword>
<evidence type="ECO:0000256" key="1">
    <source>
        <dbReference type="ARBA" id="ARBA00004604"/>
    </source>
</evidence>
<organism evidence="11 12">
    <name type="scientific">Coptis chinensis</name>
    <dbReference type="NCBI Taxonomy" id="261450"/>
    <lineage>
        <taxon>Eukaryota</taxon>
        <taxon>Viridiplantae</taxon>
        <taxon>Streptophyta</taxon>
        <taxon>Embryophyta</taxon>
        <taxon>Tracheophyta</taxon>
        <taxon>Spermatophyta</taxon>
        <taxon>Magnoliopsida</taxon>
        <taxon>Ranunculales</taxon>
        <taxon>Ranunculaceae</taxon>
        <taxon>Coptidoideae</taxon>
        <taxon>Coptis</taxon>
    </lineage>
</organism>
<dbReference type="InterPro" id="IPR041190">
    <property type="entry name" value="Midasin_AAA_lid_5"/>
</dbReference>
<dbReference type="InterPro" id="IPR040848">
    <property type="entry name" value="AAA_lid_7"/>
</dbReference>
<evidence type="ECO:0000313" key="11">
    <source>
        <dbReference type="EMBL" id="KAF9601885.1"/>
    </source>
</evidence>
<comment type="subcellular location">
    <subcellularLocation>
        <location evidence="1">Nucleus</location>
        <location evidence="1">Nucleolus</location>
    </subcellularLocation>
    <subcellularLocation>
        <location evidence="2">Nucleus</location>
        <location evidence="2">Nucleoplasm</location>
    </subcellularLocation>
</comment>
<dbReference type="GO" id="GO:0016887">
    <property type="term" value="F:ATP hydrolysis activity"/>
    <property type="evidence" value="ECO:0007669"/>
    <property type="project" value="InterPro"/>
</dbReference>
<dbReference type="GO" id="GO:0005654">
    <property type="term" value="C:nucleoplasm"/>
    <property type="evidence" value="ECO:0007669"/>
    <property type="project" value="UniProtKB-SubCell"/>
</dbReference>
<keyword evidence="12" id="KW-1185">Reference proteome</keyword>
<dbReference type="Proteomes" id="UP000631114">
    <property type="component" value="Unassembled WGS sequence"/>
</dbReference>
<dbReference type="FunFam" id="3.40.50.300:FF:001861">
    <property type="entry name" value="Midasin"/>
    <property type="match status" value="1"/>
</dbReference>
<keyword evidence="6" id="KW-0067">ATP-binding</keyword>
<dbReference type="Pfam" id="PF07728">
    <property type="entry name" value="AAA_5"/>
    <property type="match status" value="7"/>
</dbReference>
<feature type="domain" description="AAA+ ATPase" evidence="10">
    <location>
        <begin position="282"/>
        <end position="539"/>
    </location>
</feature>
<gene>
    <name evidence="11" type="ORF">IFM89_023949</name>
</gene>
<reference evidence="11 12" key="1">
    <citation type="submission" date="2020-10" db="EMBL/GenBank/DDBJ databases">
        <title>The Coptis chinensis genome and diversification of protoberbering-type alkaloids.</title>
        <authorList>
            <person name="Wang B."/>
            <person name="Shu S."/>
            <person name="Song C."/>
            <person name="Liu Y."/>
        </authorList>
    </citation>
    <scope>NUCLEOTIDE SEQUENCE [LARGE SCALE GENOMIC DNA]</scope>
    <source>
        <strain evidence="11">HL-2020</strain>
        <tissue evidence="11">Leaf</tissue>
    </source>
</reference>
<keyword evidence="5" id="KW-0547">Nucleotide-binding</keyword>
<evidence type="ECO:0000256" key="7">
    <source>
        <dbReference type="ARBA" id="ARBA00023186"/>
    </source>
</evidence>
<evidence type="ECO:0000313" key="12">
    <source>
        <dbReference type="Proteomes" id="UP000631114"/>
    </source>
</evidence>
<comment type="caution">
    <text evidence="11">The sequence shown here is derived from an EMBL/GenBank/DDBJ whole genome shotgun (WGS) entry which is preliminary data.</text>
</comment>
<feature type="domain" description="AAA+ ATPase" evidence="10">
    <location>
        <begin position="687"/>
        <end position="832"/>
    </location>
</feature>
<dbReference type="FunFam" id="3.40.50.300:FF:001384">
    <property type="entry name" value="Midasin"/>
    <property type="match status" value="1"/>
</dbReference>
<dbReference type="InterPro" id="IPR025662">
    <property type="entry name" value="Sigma_54_int_dom_ATP-bd_1"/>
</dbReference>
<dbReference type="InterPro" id="IPR003593">
    <property type="entry name" value="AAA+_ATPase"/>
</dbReference>
<evidence type="ECO:0000256" key="4">
    <source>
        <dbReference type="ARBA" id="ARBA00017143"/>
    </source>
</evidence>
<evidence type="ECO:0000256" key="2">
    <source>
        <dbReference type="ARBA" id="ARBA00004642"/>
    </source>
</evidence>
<proteinExistence type="inferred from homology"/>
<dbReference type="OrthoDB" id="5186at2759"/>
<evidence type="ECO:0000256" key="6">
    <source>
        <dbReference type="ARBA" id="ARBA00022840"/>
    </source>
</evidence>
<dbReference type="Pfam" id="PF17867">
    <property type="entry name" value="AAA_lid_7"/>
    <property type="match status" value="3"/>
</dbReference>
<dbReference type="GO" id="GO:0030687">
    <property type="term" value="C:preribosome, large subunit precursor"/>
    <property type="evidence" value="ECO:0007669"/>
    <property type="project" value="TreeGrafter"/>
</dbReference>
<dbReference type="Pfam" id="PF21108">
    <property type="entry name" value="MDN1_4th"/>
    <property type="match status" value="1"/>
</dbReference>
<evidence type="ECO:0000256" key="5">
    <source>
        <dbReference type="ARBA" id="ARBA00022741"/>
    </source>
</evidence>
<evidence type="ECO:0000256" key="3">
    <source>
        <dbReference type="ARBA" id="ARBA00007188"/>
    </source>
</evidence>
<dbReference type="SMART" id="SM00382">
    <property type="entry name" value="AAA"/>
    <property type="match status" value="4"/>
</dbReference>
<dbReference type="SUPFAM" id="SSF52540">
    <property type="entry name" value="P-loop containing nucleoside triphosphate hydrolases"/>
    <property type="match status" value="6"/>
</dbReference>
<dbReference type="PANTHER" id="PTHR48103:SF2">
    <property type="entry name" value="MIDASIN"/>
    <property type="match status" value="1"/>
</dbReference>
<dbReference type="PANTHER" id="PTHR48103">
    <property type="entry name" value="MIDASIN-RELATED"/>
    <property type="match status" value="1"/>
</dbReference>
<dbReference type="GO" id="GO:0000027">
    <property type="term" value="P:ribosomal large subunit assembly"/>
    <property type="evidence" value="ECO:0007669"/>
    <property type="project" value="TreeGrafter"/>
</dbReference>
<dbReference type="InterPro" id="IPR048617">
    <property type="entry name" value="MDN1_AAA_lid_4"/>
</dbReference>
<dbReference type="PROSITE" id="PS00675">
    <property type="entry name" value="SIGMA54_INTERACT_1"/>
    <property type="match status" value="1"/>
</dbReference>
<sequence>MDEQMDGKTLIGAYVCTERPGEFRWQPGSLTQAILNGFWVVFEDIDKAPSDVQSILLPLLEGTNSYVAGSGEAISVSDSFRLFATMSSLTDDVSGKNTLGVLWRRVLISPSTNEDFLLIINKLYPDLEAVAKNLIETYERIRSSHSHQLGASQLFTRFSLRDLLKWCKRIQSLGFLGHSLSGHERKIIYVEAVDIFAASSASCVNRLIIMKEIVKIWGVSALEIETLHPRHKPSVQELPSGFQIGRITLNWSRNVVHNQTRPFVDIPSSLHILEKIACSVKHNEPVLLVGETGTGKTTLVQNLASRLGQPLTVLNLSQQSDVEDLLGGLKPTDPRFICIPLYNEFMELFPRTFSKTVNPGILEYLRKHRNDKNWKKILETLQKALQKVLDLTQRERQIAGAGKRKRPLSEEVFQAWERFADKLNLAHRQINASSCMAFSFVEGAFITALRNGHWILLDEVNLAPPETLQRIMGVLEGENGSLCLTERGDVDYIERHPAFRLFGCMNPATDAGKRDLPYSVRSRFTEYFVDEILNDEDLTLFINQFLDDSCRNGELVKKILHFYKVAKRESEERLQDGANQKPQFSLRSLYRALEYLKKAKRKFGFQKALCDGFCMFFLTLLDGPSAKLMNKMICSYLLEGTIPANVPFDSYLMVAKRTESDPSLDDYILTDSVKEHLRNLARAVLIKRYPVLLQGPTSSGKTSLVRYLATLTGHEFVRINNHEHTDLQEYLGSYVTDATGKLVFQEGVLVKAVRSGCWIVLDELNLAPSDVLEALNRLLDDNRELFVPELQETIKAHPDFMLFATQNPPTFYAGRKILSRAFRNRFVEIHVDEIPEDELCTILEKRCKIPAKYAKKMVDVMKDLQLHRQSSKAFAGKHGFITPRDLFRWANRFRELGISKEDLAKDGYFLLAERLRDDNEKAVVRDILEKHLNPLVEADLYKQVNDSTSCSGSVLSKDHGTVIWTRSMQRLYFLVERCYKLREPVLLVGETGGGKTTVCQLLSTDLKRNLNILNCHQFTDTSDFLGGFYPVRDRSVLTLEFKHIVEQLMLSNVVLRFPEVITLSSDIGEASLTFRQLSDITKTYRIGRALHTDVAEGDLVTFEQMKLNLVELHQKWQTIFTWHDGPLVQSMKNGDLFLVDEISLADDSILERLNSVLEPEQKLSLAEKGGSMLENITAHPNFFLLATMNPGGDFGKKELSPALRNRFTEIWVPPVSEMNELRSIALSFVGKSLSYTVDPMLKFWEWFSQLHTSRTLTVRDLLSWVDFMNTTVTSFESPNYAFLHGAFLVLLDGLSLGTGISKHDAGKLREQCLSFLLQSLKSDIHSEDSQLSQLQTFGWDAIGRSEESMLDNVVQSDKYFGIAPFNISKGDDDCKPEGFEFLAPTTCRNAMRVLRAMQLKKPVLLEGSPGVGKTSLIVAIGKYSGHRVVRINLSEQTDIMDLLGSDLPVEDAEGMRFAWSDGILLQALKNGDWVLLDELNLAPQSVLEGLNAILDHRAEVFIPELGQTYKCPTSFRVFACQNPSCQGGGRKGLPKSFLNRFTKVYVDELVDDDYFYICNSLHPSIPKPLLSKLILFNKRLYSDTMISHNYGREGSPWEFNLRDIIRSCQIIEGAPESSKEDVFLNTVYIQRMRTAADRQEVVKLYAEVFGVKPFINPYPRLQVNPRYLIVGNTVIERNRFQPSETLKSQLSILPGIRHSLESVTHCVQHQWLCILVGPSASGKSSVVRLLADLTGNVLNELNLSSATDISELLGCFEQYNAFRSFRSAITQVERYIDEYCGLSLELEAIVLERKDLVSKWFKLLSSMYGNPTAASASAYADSWKSGSGSSLAPLILIVEQLKLGLEKYHFPVSWSAKDLNKVLKSLKDLLDYTKKEASPTKFEWVTGMLIKAIECGEWIVLENANLCNPTVLDRINSLVEPSGSITVNERGLVEGKPVVLHPKCKFRIFLTVNPRYGEVSRAMRNRGVEVFMMQPDWLHEGEDGYNLKGTGINDVKRFLVLSGIPSSVLVDVMTEAHMFARDTGVHLGVQITLLELSRWVQLFQQLLMNGSTPLWSLQLSWEHTYLSSLGEFEGRSAVEHAKNSFLSASNLSKLDACLRFSLSLPGGWPTPLKLRNFVLHSKEASVRQNCMYLEFLVAQSASYELSGSHNGGLMMQRSPMNGAGHISTSSLDAINKLHPSLIPLKMLLPVLFPTTPYQLNSGSTNLPNFDLALVNKMLLFAANWTIEQANEGDIKLYLHWFSLYSSQLHPYCRFFESYLSILKQELSHRIWNWIFDCRRELITHCAVDIDFRPISVLSLKILDFRASDESLQRLKERLYNSVVCVELLRHSLQQWNAEDDHNHREENTFSPVLESLRELEKEVLDKLVDSPSFDLLFQIYSNVIEHHSLLWNGIISSDYECVILSWRSLKKYVMKLQSFFPKAVENLLVRSIGLGNISAWNLQSVKSMLWVNGGHPLLPSSADTYSMRQQLLQFCQLGWPTNTVSWKQASSGNHVPVKAILSANAELRFLAMQGVCMASFLTSKDDLDDASVVQRIGRDRRRLIYSVE</sequence>
<dbReference type="Gene3D" id="3.40.50.300">
    <property type="entry name" value="P-loop containing nucleotide triphosphate hydrolases"/>
    <property type="match status" value="7"/>
</dbReference>
<dbReference type="GO" id="GO:0005730">
    <property type="term" value="C:nucleolus"/>
    <property type="evidence" value="ECO:0007669"/>
    <property type="project" value="UniProtKB-SubCell"/>
</dbReference>
<keyword evidence="7" id="KW-0143">Chaperone</keyword>
<dbReference type="FunFam" id="3.40.50.300:FF:001368">
    <property type="entry name" value="Midasin"/>
    <property type="match status" value="1"/>
</dbReference>
<dbReference type="InterPro" id="IPR011704">
    <property type="entry name" value="ATPase_dyneun-rel_AAA"/>
</dbReference>
<accession>A0A835LNU2</accession>